<proteinExistence type="predicted"/>
<feature type="compositionally biased region" description="Basic and acidic residues" evidence="7">
    <location>
        <begin position="732"/>
        <end position="743"/>
    </location>
</feature>
<dbReference type="GO" id="GO:0061700">
    <property type="term" value="C:GATOR2 complex"/>
    <property type="evidence" value="ECO:0007669"/>
    <property type="project" value="TreeGrafter"/>
</dbReference>
<feature type="region of interest" description="Disordered" evidence="7">
    <location>
        <begin position="611"/>
        <end position="840"/>
    </location>
</feature>
<feature type="compositionally biased region" description="Polar residues" evidence="7">
    <location>
        <begin position="769"/>
        <end position="794"/>
    </location>
</feature>
<dbReference type="HOGENOM" id="CLU_007954_0_0_1"/>
<dbReference type="AlphaFoldDB" id="A0A067MKN4"/>
<dbReference type="GO" id="GO:1904263">
    <property type="term" value="P:positive regulation of TORC1 signaling"/>
    <property type="evidence" value="ECO:0007669"/>
    <property type="project" value="TreeGrafter"/>
</dbReference>
<feature type="region of interest" description="Disordered" evidence="7">
    <location>
        <begin position="1"/>
        <end position="68"/>
    </location>
</feature>
<feature type="compositionally biased region" description="Polar residues" evidence="7">
    <location>
        <begin position="7"/>
        <end position="16"/>
    </location>
</feature>
<feature type="repeat" description="WD" evidence="6">
    <location>
        <begin position="193"/>
        <end position="235"/>
    </location>
</feature>
<feature type="compositionally biased region" description="Low complexity" evidence="7">
    <location>
        <begin position="906"/>
        <end position="924"/>
    </location>
</feature>
<dbReference type="GO" id="GO:0005774">
    <property type="term" value="C:vacuolar membrane"/>
    <property type="evidence" value="ECO:0007669"/>
    <property type="project" value="TreeGrafter"/>
</dbReference>
<keyword evidence="5" id="KW-0862">Zinc</keyword>
<dbReference type="PANTHER" id="PTHR46200">
    <property type="entry name" value="GATOR COMPLEX PROTEIN WDR24"/>
    <property type="match status" value="1"/>
</dbReference>
<dbReference type="OrthoDB" id="60955at2759"/>
<feature type="compositionally biased region" description="Basic and acidic residues" evidence="7">
    <location>
        <begin position="691"/>
        <end position="716"/>
    </location>
</feature>
<protein>
    <submittedName>
        <fullName evidence="8">Uncharacterized protein</fullName>
    </submittedName>
</protein>
<dbReference type="PROSITE" id="PS50082">
    <property type="entry name" value="WD_REPEATS_2"/>
    <property type="match status" value="1"/>
</dbReference>
<feature type="compositionally biased region" description="Basic residues" evidence="7">
    <location>
        <begin position="803"/>
        <end position="812"/>
    </location>
</feature>
<feature type="region of interest" description="Disordered" evidence="7">
    <location>
        <begin position="890"/>
        <end position="985"/>
    </location>
</feature>
<dbReference type="Gene3D" id="2.130.10.10">
    <property type="entry name" value="YVTN repeat-like/Quinoprotein amine dehydrogenase"/>
    <property type="match status" value="2"/>
</dbReference>
<dbReference type="PANTHER" id="PTHR46200:SF1">
    <property type="entry name" value="GATOR COMPLEX PROTEIN WDR24"/>
    <property type="match status" value="1"/>
</dbReference>
<reference evidence="9" key="1">
    <citation type="journal article" date="2014" name="Proc. Natl. Acad. Sci. U.S.A.">
        <title>Extensive sampling of basidiomycete genomes demonstrates inadequacy of the white-rot/brown-rot paradigm for wood decay fungi.</title>
        <authorList>
            <person name="Riley R."/>
            <person name="Salamov A.A."/>
            <person name="Brown D.W."/>
            <person name="Nagy L.G."/>
            <person name="Floudas D."/>
            <person name="Held B.W."/>
            <person name="Levasseur A."/>
            <person name="Lombard V."/>
            <person name="Morin E."/>
            <person name="Otillar R."/>
            <person name="Lindquist E.A."/>
            <person name="Sun H."/>
            <person name="LaButti K.M."/>
            <person name="Schmutz J."/>
            <person name="Jabbour D."/>
            <person name="Luo H."/>
            <person name="Baker S.E."/>
            <person name="Pisabarro A.G."/>
            <person name="Walton J.D."/>
            <person name="Blanchette R.A."/>
            <person name="Henrissat B."/>
            <person name="Martin F."/>
            <person name="Cullen D."/>
            <person name="Hibbett D.S."/>
            <person name="Grigoriev I.V."/>
        </authorList>
    </citation>
    <scope>NUCLEOTIDE SEQUENCE [LARGE SCALE GENOMIC DNA]</scope>
    <source>
        <strain evidence="9">FD-172 SS1</strain>
    </source>
</reference>
<organism evidence="8 9">
    <name type="scientific">Botryobasidium botryosum (strain FD-172 SS1)</name>
    <dbReference type="NCBI Taxonomy" id="930990"/>
    <lineage>
        <taxon>Eukaryota</taxon>
        <taxon>Fungi</taxon>
        <taxon>Dikarya</taxon>
        <taxon>Basidiomycota</taxon>
        <taxon>Agaricomycotina</taxon>
        <taxon>Agaricomycetes</taxon>
        <taxon>Cantharellales</taxon>
        <taxon>Botryobasidiaceae</taxon>
        <taxon>Botryobasidium</taxon>
    </lineage>
</organism>
<dbReference type="SMART" id="SM00320">
    <property type="entry name" value="WD40"/>
    <property type="match status" value="5"/>
</dbReference>
<evidence type="ECO:0000256" key="5">
    <source>
        <dbReference type="ARBA" id="ARBA00022833"/>
    </source>
</evidence>
<keyword evidence="1 6" id="KW-0853">WD repeat</keyword>
<feature type="compositionally biased region" description="Low complexity" evidence="7">
    <location>
        <begin position="44"/>
        <end position="53"/>
    </location>
</feature>
<dbReference type="InParanoid" id="A0A067MKN4"/>
<evidence type="ECO:0000313" key="8">
    <source>
        <dbReference type="EMBL" id="KDQ16119.1"/>
    </source>
</evidence>
<gene>
    <name evidence="8" type="ORF">BOTBODRAFT_31188</name>
</gene>
<evidence type="ECO:0000256" key="7">
    <source>
        <dbReference type="SAM" id="MobiDB-lite"/>
    </source>
</evidence>
<evidence type="ECO:0000256" key="2">
    <source>
        <dbReference type="ARBA" id="ARBA00022723"/>
    </source>
</evidence>
<dbReference type="STRING" id="930990.A0A067MKN4"/>
<feature type="compositionally biased region" description="Low complexity" evidence="7">
    <location>
        <begin position="750"/>
        <end position="768"/>
    </location>
</feature>
<dbReference type="EMBL" id="KL198029">
    <property type="protein sequence ID" value="KDQ16119.1"/>
    <property type="molecule type" value="Genomic_DNA"/>
</dbReference>
<dbReference type="GO" id="GO:0016239">
    <property type="term" value="P:positive regulation of macroautophagy"/>
    <property type="evidence" value="ECO:0007669"/>
    <property type="project" value="TreeGrafter"/>
</dbReference>
<feature type="region of interest" description="Disordered" evidence="7">
    <location>
        <begin position="1208"/>
        <end position="1228"/>
    </location>
</feature>
<feature type="compositionally biased region" description="Low complexity" evidence="7">
    <location>
        <begin position="717"/>
        <end position="731"/>
    </location>
</feature>
<keyword evidence="4" id="KW-0863">Zinc-finger</keyword>
<sequence length="1228" mass="133730">MERHSSRSSGSWTRQQFPPYRDSSPIPVPGQYYPSTPSPPSSQLPPNWSQLSPRDLFYDPRTDPGPSWQVRTSLGSPGACAAIAMSEDQVTCAVAGKQSLRILRILEPPISSNVSRTQPDAQSKRFSKAAVEGPGGASIMEESDIWPTGKLGVNNASTDVVWMRGAHTGKVVTACVNGDLIHWDVNQGRHRPVREHVRAVNKICTSSISSSVLVSGSQDGFLKLWDFRTPYKSRLSLQHPTAVRTLILSPVASTALSALVALESGTLVHWDLRKCRTALDRVNVAHRGAILGIDWVGPSIWMGPPSEVPSNIAGSNGWVCTGGMDRTVKIWDMSFPHLSQNPTHTLHTSFPVRSVSWRPSHDTEIAVVPLAHGISSARQPDNKNTGGANYGSSIELWDVRRNWIPKYLLPSVEGSITDVLWNGAGALLATYANGTLVQHDVRASYCPLNDLPRAALTYDVSGKMTFVSERVTNEDVPFDDWKPTWRQYLAERAVMGIPKEKNPSEPAFKPSRQAIATVTVPAFDADDWDADGFDWEVFAKLARKYRIEGEDRAQICLYNAKVARQAAQYRAAQTWEILSILLTSPVRPQNDVDAGVIEELFMTRRSSHSNVHFPDQYPFSAGPSPPQPPKRLAHRRTVSIDTPDTPDESRSVSRYPRTLGKLVHRRMSLSAKRRIPTPESNPGSGRTSSEGSRESSKSRNPSTERREKRSVSRHVGDGALDDSSSSESAPESEGKGKMPERGRPGPHVINGSNGNNNSSNTPSSSSSSILKTFSSPLAQSPVTAEISSQKTTPDATPLETPRKRALPHRRKPGATPLPTGASSDETDVDSDDNYFSASRDADSPMVQAVVHPDEVVDPAEFSLTPIRPAPIALMVEHNLALRQRSYSSVRTAVPSRPSNRQSWAPSNNSSGTGSSDGADTRGSSPQGGSRLAGEGSTQQYLSPNAIHSSLPVVEEVAESPSRPRNGDVWSPPNQYDSPIPKGLLPKEGVKQRQKYIFDAEDRMRDAGWAAVRESVLYYIETGDVQMGTTLATVAGTELGLPDRATVMNQLTASYIDLLSRSRLHSSASYVRRYAPSDYLKNATKRGTTFYTVCGRCKKSIPGIKSSTNPDIPVRGGFGYCSSCKAAVVRCAICRLPVRGLHFFCQVCSHGGHHECYRKYYLHGTAAATDQESGGFGGGYKDSPKVHRCAAGCGHGCWTADMPPPFIGSRTHPSSTPITSHQTDPSLFS</sequence>
<keyword evidence="3" id="KW-0677">Repeat</keyword>
<evidence type="ECO:0000313" key="9">
    <source>
        <dbReference type="Proteomes" id="UP000027195"/>
    </source>
</evidence>
<keyword evidence="2" id="KW-0479">Metal-binding</keyword>
<evidence type="ECO:0000256" key="4">
    <source>
        <dbReference type="ARBA" id="ARBA00022771"/>
    </source>
</evidence>
<feature type="compositionally biased region" description="Polar residues" evidence="7">
    <location>
        <begin position="935"/>
        <end position="947"/>
    </location>
</feature>
<dbReference type="InterPro" id="IPR001680">
    <property type="entry name" value="WD40_rpt"/>
</dbReference>
<evidence type="ECO:0000256" key="3">
    <source>
        <dbReference type="ARBA" id="ARBA00022737"/>
    </source>
</evidence>
<feature type="compositionally biased region" description="Polar residues" evidence="7">
    <location>
        <begin position="1210"/>
        <end position="1228"/>
    </location>
</feature>
<accession>A0A067MKN4</accession>
<dbReference type="InterPro" id="IPR036322">
    <property type="entry name" value="WD40_repeat_dom_sf"/>
</dbReference>
<name>A0A067MKN4_BOTB1</name>
<evidence type="ECO:0000256" key="6">
    <source>
        <dbReference type="PROSITE-ProRule" id="PRU00221"/>
    </source>
</evidence>
<dbReference type="Proteomes" id="UP000027195">
    <property type="component" value="Unassembled WGS sequence"/>
</dbReference>
<feature type="compositionally biased region" description="Basic residues" evidence="7">
    <location>
        <begin position="662"/>
        <end position="675"/>
    </location>
</feature>
<dbReference type="InterPro" id="IPR019775">
    <property type="entry name" value="WD40_repeat_CS"/>
</dbReference>
<dbReference type="PROSITE" id="PS00678">
    <property type="entry name" value="WD_REPEATS_1"/>
    <property type="match status" value="1"/>
</dbReference>
<dbReference type="InterPro" id="IPR037590">
    <property type="entry name" value="WDR24"/>
</dbReference>
<feature type="compositionally biased region" description="Polar residues" evidence="7">
    <location>
        <begin position="890"/>
        <end position="905"/>
    </location>
</feature>
<dbReference type="GO" id="GO:0005829">
    <property type="term" value="C:cytosol"/>
    <property type="evidence" value="ECO:0007669"/>
    <property type="project" value="TreeGrafter"/>
</dbReference>
<dbReference type="InterPro" id="IPR015943">
    <property type="entry name" value="WD40/YVTN_repeat-like_dom_sf"/>
</dbReference>
<dbReference type="PROSITE" id="PS50294">
    <property type="entry name" value="WD_REPEATS_REGION"/>
    <property type="match status" value="1"/>
</dbReference>
<dbReference type="SUPFAM" id="SSF50978">
    <property type="entry name" value="WD40 repeat-like"/>
    <property type="match status" value="1"/>
</dbReference>
<keyword evidence="9" id="KW-1185">Reference proteome</keyword>
<dbReference type="GO" id="GO:0008270">
    <property type="term" value="F:zinc ion binding"/>
    <property type="evidence" value="ECO:0007669"/>
    <property type="project" value="UniProtKB-KW"/>
</dbReference>
<evidence type="ECO:0000256" key="1">
    <source>
        <dbReference type="ARBA" id="ARBA00022574"/>
    </source>
</evidence>